<keyword evidence="2" id="KW-1185">Reference proteome</keyword>
<organism evidence="1 2">
    <name type="scientific">Thermosinus carboxydivorans Nor1</name>
    <dbReference type="NCBI Taxonomy" id="401526"/>
    <lineage>
        <taxon>Bacteria</taxon>
        <taxon>Bacillati</taxon>
        <taxon>Bacillota</taxon>
        <taxon>Negativicutes</taxon>
        <taxon>Selenomonadales</taxon>
        <taxon>Sporomusaceae</taxon>
        <taxon>Thermosinus</taxon>
    </lineage>
</organism>
<dbReference type="GO" id="GO:0006281">
    <property type="term" value="P:DNA repair"/>
    <property type="evidence" value="ECO:0007669"/>
    <property type="project" value="InterPro"/>
</dbReference>
<dbReference type="Proteomes" id="UP000005139">
    <property type="component" value="Unassembled WGS sequence"/>
</dbReference>
<dbReference type="EMBL" id="AAWL01000007">
    <property type="protein sequence ID" value="EAX47798.1"/>
    <property type="molecule type" value="Genomic_DNA"/>
</dbReference>
<evidence type="ECO:0000313" key="2">
    <source>
        <dbReference type="Proteomes" id="UP000005139"/>
    </source>
</evidence>
<sequence length="121" mass="13429">MVQRQTVPDSGLDPFYFRFGVGNYCLISAMRCLTKRGTNLLHAYQEALDGARSHQTNNKPDIDNIMKITADALNGLAYLDNKQIISCTVGKYYSNVQGASENRESELRCPNKKAPWGGLGI</sequence>
<name>A1HQ91_9FIRM</name>
<accession>A1HQ91</accession>
<comment type="caution">
    <text evidence="1">The sequence shown here is derived from an EMBL/GenBank/DDBJ whole genome shotgun (WGS) entry which is preliminary data.</text>
</comment>
<dbReference type="Pfam" id="PF05866">
    <property type="entry name" value="RusA"/>
    <property type="match status" value="1"/>
</dbReference>
<reference evidence="1 2" key="1">
    <citation type="submission" date="2007-01" db="EMBL/GenBank/DDBJ databases">
        <title>Annotation of the draft genome assembly of Thermosinus carboxydivorans Nor1.</title>
        <authorList>
            <consortium name="US DOE Joint Genome Institute (JGI-ORNL)"/>
            <person name="Larimer F."/>
            <person name="Land M."/>
            <person name="Hauser L."/>
        </authorList>
    </citation>
    <scope>NUCLEOTIDE SEQUENCE [LARGE SCALE GENOMIC DNA]</scope>
    <source>
        <strain evidence="1 2">Nor1</strain>
    </source>
</reference>
<gene>
    <name evidence="1" type="ORF">TcarDRAFT_1204</name>
</gene>
<dbReference type="InterPro" id="IPR008822">
    <property type="entry name" value="Endonuclease_RusA-like"/>
</dbReference>
<protein>
    <submittedName>
        <fullName evidence="1">Uncharacterized protein</fullName>
    </submittedName>
</protein>
<dbReference type="InterPro" id="IPR036614">
    <property type="entry name" value="RusA-like_sf"/>
</dbReference>
<proteinExistence type="predicted"/>
<evidence type="ECO:0000313" key="1">
    <source>
        <dbReference type="EMBL" id="EAX47798.1"/>
    </source>
</evidence>
<reference evidence="1 2" key="2">
    <citation type="submission" date="2007-01" db="EMBL/GenBank/DDBJ databases">
        <title>Sequencing of the draft genome and assembly of Thermosinus carboxydivorans Nor1.</title>
        <authorList>
            <consortium name="US DOE Joint Genome Institute (JGI-PGF)"/>
            <person name="Copeland A."/>
            <person name="Lucas S."/>
            <person name="Lapidus A."/>
            <person name="Barry K."/>
            <person name="Glavina del Rio T."/>
            <person name="Dalin E."/>
            <person name="Tice H."/>
            <person name="Bruce D."/>
            <person name="Pitluck S."/>
            <person name="Richardson P."/>
        </authorList>
    </citation>
    <scope>NUCLEOTIDE SEQUENCE [LARGE SCALE GENOMIC DNA]</scope>
    <source>
        <strain evidence="1 2">Nor1</strain>
    </source>
</reference>
<dbReference type="GO" id="GO:0000287">
    <property type="term" value="F:magnesium ion binding"/>
    <property type="evidence" value="ECO:0007669"/>
    <property type="project" value="InterPro"/>
</dbReference>
<dbReference type="SUPFAM" id="SSF103084">
    <property type="entry name" value="Holliday junction resolvase RusA"/>
    <property type="match status" value="1"/>
</dbReference>
<dbReference type="GO" id="GO:0006310">
    <property type="term" value="P:DNA recombination"/>
    <property type="evidence" value="ECO:0007669"/>
    <property type="project" value="InterPro"/>
</dbReference>
<dbReference type="Gene3D" id="3.30.1330.70">
    <property type="entry name" value="Holliday junction resolvase RusA"/>
    <property type="match status" value="1"/>
</dbReference>
<dbReference type="AlphaFoldDB" id="A1HQ91"/>